<dbReference type="GO" id="GO:0004822">
    <property type="term" value="F:isoleucine-tRNA ligase activity"/>
    <property type="evidence" value="ECO:0007669"/>
    <property type="project" value="UniProtKB-EC"/>
</dbReference>
<evidence type="ECO:0000256" key="5">
    <source>
        <dbReference type="ARBA" id="ARBA00022490"/>
    </source>
</evidence>
<evidence type="ECO:0000256" key="10">
    <source>
        <dbReference type="ARBA" id="ARBA00022840"/>
    </source>
</evidence>
<name>X0XVE7_9ZZZZ</name>
<evidence type="ECO:0000256" key="14">
    <source>
        <dbReference type="ARBA" id="ARBA00048359"/>
    </source>
</evidence>
<evidence type="ECO:0000256" key="1">
    <source>
        <dbReference type="ARBA" id="ARBA00001947"/>
    </source>
</evidence>
<evidence type="ECO:0000256" key="4">
    <source>
        <dbReference type="ARBA" id="ARBA00013165"/>
    </source>
</evidence>
<dbReference type="EC" id="6.1.1.5" evidence="4"/>
<dbReference type="GO" id="GO:0005737">
    <property type="term" value="C:cytoplasm"/>
    <property type="evidence" value="ECO:0007669"/>
    <property type="project" value="UniProtKB-SubCell"/>
</dbReference>
<feature type="domain" description="Aminoacyl-tRNA synthetase class Ia" evidence="15">
    <location>
        <begin position="21"/>
        <end position="178"/>
    </location>
</feature>
<dbReference type="PANTHER" id="PTHR42780:SF1">
    <property type="entry name" value="ISOLEUCINE--TRNA LIGASE, CYTOPLASMIC"/>
    <property type="match status" value="1"/>
</dbReference>
<feature type="non-terminal residue" evidence="16">
    <location>
        <position position="178"/>
    </location>
</feature>
<proteinExistence type="predicted"/>
<dbReference type="FunFam" id="3.40.50.620:FF:000063">
    <property type="entry name" value="Isoleucine--tRNA ligase"/>
    <property type="match status" value="1"/>
</dbReference>
<sequence>MRDMFNPVNSRVSFPQIEAAVLATWKDENIYHKSINARKDGPRFVFYEGPPFANGSPGIHHVLARVYKDIIVRYKVMKGHYVPRIAGWDTHGLPVELEVERQIGITSKPEIEKYGIDKFNALCRSSVFSYLEEWNSLTERIAYWVDLENAYKTMDNTYIESVWWALKQMWDKGYVYKG</sequence>
<accession>X0XVE7</accession>
<evidence type="ECO:0000256" key="6">
    <source>
        <dbReference type="ARBA" id="ARBA00022598"/>
    </source>
</evidence>
<keyword evidence="8" id="KW-0547">Nucleotide-binding</keyword>
<gene>
    <name evidence="16" type="ORF">S01H1_71524</name>
</gene>
<comment type="cofactor">
    <cofactor evidence="1">
        <name>Zn(2+)</name>
        <dbReference type="ChEBI" id="CHEBI:29105"/>
    </cofactor>
</comment>
<keyword evidence="11" id="KW-0648">Protein biosynthesis</keyword>
<dbReference type="InterPro" id="IPR023586">
    <property type="entry name" value="Ile-tRNA-ligase_type2"/>
</dbReference>
<dbReference type="GO" id="GO:0006428">
    <property type="term" value="P:isoleucyl-tRNA aminoacylation"/>
    <property type="evidence" value="ECO:0007669"/>
    <property type="project" value="TreeGrafter"/>
</dbReference>
<evidence type="ECO:0000256" key="7">
    <source>
        <dbReference type="ARBA" id="ARBA00022723"/>
    </source>
</evidence>
<dbReference type="GO" id="GO:0046872">
    <property type="term" value="F:metal ion binding"/>
    <property type="evidence" value="ECO:0007669"/>
    <property type="project" value="UniProtKB-KW"/>
</dbReference>
<evidence type="ECO:0000313" key="16">
    <source>
        <dbReference type="EMBL" id="GAG28776.1"/>
    </source>
</evidence>
<dbReference type="InterPro" id="IPR014729">
    <property type="entry name" value="Rossmann-like_a/b/a_fold"/>
</dbReference>
<evidence type="ECO:0000256" key="11">
    <source>
        <dbReference type="ARBA" id="ARBA00022917"/>
    </source>
</evidence>
<dbReference type="EMBL" id="BARS01047629">
    <property type="protein sequence ID" value="GAG28776.1"/>
    <property type="molecule type" value="Genomic_DNA"/>
</dbReference>
<evidence type="ECO:0000256" key="9">
    <source>
        <dbReference type="ARBA" id="ARBA00022833"/>
    </source>
</evidence>
<keyword evidence="9" id="KW-0862">Zinc</keyword>
<dbReference type="Pfam" id="PF00133">
    <property type="entry name" value="tRNA-synt_1"/>
    <property type="match status" value="1"/>
</dbReference>
<keyword evidence="6" id="KW-0436">Ligase</keyword>
<keyword evidence="12" id="KW-0030">Aminoacyl-tRNA synthetase</keyword>
<comment type="caution">
    <text evidence="16">The sequence shown here is derived from an EMBL/GenBank/DDBJ whole genome shotgun (WGS) entry which is preliminary data.</text>
</comment>
<evidence type="ECO:0000259" key="15">
    <source>
        <dbReference type="Pfam" id="PF00133"/>
    </source>
</evidence>
<keyword evidence="7" id="KW-0479">Metal-binding</keyword>
<reference evidence="16" key="1">
    <citation type="journal article" date="2014" name="Front. Microbiol.">
        <title>High frequency of phylogenetically diverse reductive dehalogenase-homologous genes in deep subseafloor sedimentary metagenomes.</title>
        <authorList>
            <person name="Kawai M."/>
            <person name="Futagami T."/>
            <person name="Toyoda A."/>
            <person name="Takaki Y."/>
            <person name="Nishi S."/>
            <person name="Hori S."/>
            <person name="Arai W."/>
            <person name="Tsubouchi T."/>
            <person name="Morono Y."/>
            <person name="Uchiyama I."/>
            <person name="Ito T."/>
            <person name="Fujiyama A."/>
            <person name="Inagaki F."/>
            <person name="Takami H."/>
        </authorList>
    </citation>
    <scope>NUCLEOTIDE SEQUENCE</scope>
    <source>
        <strain evidence="16">Expedition CK06-06</strain>
    </source>
</reference>
<comment type="catalytic activity">
    <reaction evidence="14">
        <text>tRNA(Ile) + L-isoleucine + ATP = L-isoleucyl-tRNA(Ile) + AMP + diphosphate</text>
        <dbReference type="Rhea" id="RHEA:11060"/>
        <dbReference type="Rhea" id="RHEA-COMP:9666"/>
        <dbReference type="Rhea" id="RHEA-COMP:9695"/>
        <dbReference type="ChEBI" id="CHEBI:30616"/>
        <dbReference type="ChEBI" id="CHEBI:33019"/>
        <dbReference type="ChEBI" id="CHEBI:58045"/>
        <dbReference type="ChEBI" id="CHEBI:78442"/>
        <dbReference type="ChEBI" id="CHEBI:78528"/>
        <dbReference type="ChEBI" id="CHEBI:456215"/>
        <dbReference type="EC" id="6.1.1.5"/>
    </reaction>
</comment>
<comment type="subunit">
    <text evidence="3">Monomer.</text>
</comment>
<comment type="subcellular location">
    <subcellularLocation>
        <location evidence="2">Cytoplasm</location>
    </subcellularLocation>
</comment>
<dbReference type="SUPFAM" id="SSF52374">
    <property type="entry name" value="Nucleotidylyl transferase"/>
    <property type="match status" value="1"/>
</dbReference>
<evidence type="ECO:0000256" key="2">
    <source>
        <dbReference type="ARBA" id="ARBA00004496"/>
    </source>
</evidence>
<dbReference type="AlphaFoldDB" id="X0XVE7"/>
<evidence type="ECO:0000256" key="8">
    <source>
        <dbReference type="ARBA" id="ARBA00022741"/>
    </source>
</evidence>
<keyword evidence="5" id="KW-0963">Cytoplasm</keyword>
<dbReference type="Gene3D" id="3.40.50.620">
    <property type="entry name" value="HUPs"/>
    <property type="match status" value="1"/>
</dbReference>
<evidence type="ECO:0000256" key="13">
    <source>
        <dbReference type="ARBA" id="ARBA00025217"/>
    </source>
</evidence>
<keyword evidence="10" id="KW-0067">ATP-binding</keyword>
<dbReference type="InterPro" id="IPR002300">
    <property type="entry name" value="aa-tRNA-synth_Ia"/>
</dbReference>
<dbReference type="GO" id="GO:0005524">
    <property type="term" value="F:ATP binding"/>
    <property type="evidence" value="ECO:0007669"/>
    <property type="project" value="UniProtKB-KW"/>
</dbReference>
<comment type="function">
    <text evidence="13">Catalyzes the attachment of isoleucine to tRNA(Ile). As IleRS can inadvertently accommodate and process structurally similar amino acids such as valine, to avoid such errors it has two additional distinct tRNA(Ile)-dependent editing activities. One activity is designated as 'pretransfer' editing and involves the hydrolysis of activated Val-AMP. The other activity is designated 'posttransfer' editing and involves deacylation of mischarged Val-tRNA(Ile).</text>
</comment>
<evidence type="ECO:0000256" key="12">
    <source>
        <dbReference type="ARBA" id="ARBA00023146"/>
    </source>
</evidence>
<evidence type="ECO:0000256" key="3">
    <source>
        <dbReference type="ARBA" id="ARBA00011245"/>
    </source>
</evidence>
<dbReference type="PANTHER" id="PTHR42780">
    <property type="entry name" value="SOLEUCYL-TRNA SYNTHETASE"/>
    <property type="match status" value="1"/>
</dbReference>
<organism evidence="16">
    <name type="scientific">marine sediment metagenome</name>
    <dbReference type="NCBI Taxonomy" id="412755"/>
    <lineage>
        <taxon>unclassified sequences</taxon>
        <taxon>metagenomes</taxon>
        <taxon>ecological metagenomes</taxon>
    </lineage>
</organism>
<protein>
    <recommendedName>
        <fullName evidence="4">isoleucine--tRNA ligase</fullName>
        <ecNumber evidence="4">6.1.1.5</ecNumber>
    </recommendedName>
</protein>